<name>A0ABP9WEY7_9MICO</name>
<evidence type="ECO:0000313" key="2">
    <source>
        <dbReference type="Proteomes" id="UP001426770"/>
    </source>
</evidence>
<proteinExistence type="predicted"/>
<dbReference type="EMBL" id="BAABRR010000003">
    <property type="protein sequence ID" value="GAA5518406.1"/>
    <property type="molecule type" value="Genomic_DNA"/>
</dbReference>
<keyword evidence="2" id="KW-1185">Reference proteome</keyword>
<protein>
    <submittedName>
        <fullName evidence="1">Uncharacterized protein</fullName>
    </submittedName>
</protein>
<dbReference type="Proteomes" id="UP001426770">
    <property type="component" value="Unassembled WGS sequence"/>
</dbReference>
<accession>A0ABP9WEY7</accession>
<gene>
    <name evidence="1" type="ORF">Lsed01_00833</name>
</gene>
<organism evidence="1 2">
    <name type="scientific">Demequina sediminis</name>
    <dbReference type="NCBI Taxonomy" id="1930058"/>
    <lineage>
        <taxon>Bacteria</taxon>
        <taxon>Bacillati</taxon>
        <taxon>Actinomycetota</taxon>
        <taxon>Actinomycetes</taxon>
        <taxon>Micrococcales</taxon>
        <taxon>Demequinaceae</taxon>
        <taxon>Demequina</taxon>
    </lineage>
</organism>
<reference evidence="1 2" key="1">
    <citation type="submission" date="2024-02" db="EMBL/GenBank/DDBJ databases">
        <title>Lysinimicrobium sediminis NBRC 112286.</title>
        <authorList>
            <person name="Ichikawa N."/>
            <person name="Katano-Makiyama Y."/>
            <person name="Hidaka K."/>
        </authorList>
    </citation>
    <scope>NUCLEOTIDE SEQUENCE [LARGE SCALE GENOMIC DNA]</scope>
    <source>
        <strain evidence="1 2">NBRC 112286</strain>
    </source>
</reference>
<comment type="caution">
    <text evidence="1">The sequence shown here is derived from an EMBL/GenBank/DDBJ whole genome shotgun (WGS) entry which is preliminary data.</text>
</comment>
<sequence length="97" mass="10659">MEPTDHLPVVMTTYKHGELRGATIATIVARTYPSGCVFRRIADSSNPNAGRIINRYLSISGPPHVEDTVLDLVDTRPRSEAGVLLNSKGEEDVNLRE</sequence>
<evidence type="ECO:0000313" key="1">
    <source>
        <dbReference type="EMBL" id="GAA5518406.1"/>
    </source>
</evidence>